<gene>
    <name evidence="1" type="ordered locus">RPB_0578</name>
</gene>
<organism evidence="1 2">
    <name type="scientific">Rhodopseudomonas palustris (strain HaA2)</name>
    <dbReference type="NCBI Taxonomy" id="316058"/>
    <lineage>
        <taxon>Bacteria</taxon>
        <taxon>Pseudomonadati</taxon>
        <taxon>Pseudomonadota</taxon>
        <taxon>Alphaproteobacteria</taxon>
        <taxon>Hyphomicrobiales</taxon>
        <taxon>Nitrobacteraceae</taxon>
        <taxon>Rhodopseudomonas</taxon>
    </lineage>
</organism>
<dbReference type="EMBL" id="CP000250">
    <property type="protein sequence ID" value="ABD05289.1"/>
    <property type="molecule type" value="Genomic_DNA"/>
</dbReference>
<keyword evidence="2" id="KW-1185">Reference proteome</keyword>
<evidence type="ECO:0000313" key="1">
    <source>
        <dbReference type="EMBL" id="ABD05289.1"/>
    </source>
</evidence>
<sequence length="108" mass="12049">MIPTWSAWKRYPRDGRGNIEAPVSPGVYEIRNADDGSLFGFAAADNLAVALGQLQVQPTWLGGWFGRRSPVPMPDLEYRVCATATRADARLAAEHMINRRETWFSRAA</sequence>
<dbReference type="eggNOG" id="ENOG5033G1V">
    <property type="taxonomic scope" value="Bacteria"/>
</dbReference>
<dbReference type="HOGENOM" id="CLU_153702_0_0_5"/>
<dbReference type="RefSeq" id="WP_011439479.1">
    <property type="nucleotide sequence ID" value="NC_007778.1"/>
</dbReference>
<reference evidence="1 2" key="1">
    <citation type="submission" date="2006-01" db="EMBL/GenBank/DDBJ databases">
        <title>Complete sequence of Rhodopseudomonas palustris HaA2.</title>
        <authorList>
            <consortium name="US DOE Joint Genome Institute"/>
            <person name="Copeland A."/>
            <person name="Lucas S."/>
            <person name="Lapidus A."/>
            <person name="Barry K."/>
            <person name="Detter J.C."/>
            <person name="Glavina T."/>
            <person name="Hammon N."/>
            <person name="Israni S."/>
            <person name="Pitluck S."/>
            <person name="Chain P."/>
            <person name="Malfatti S."/>
            <person name="Shin M."/>
            <person name="Vergez L."/>
            <person name="Schmutz J."/>
            <person name="Larimer F."/>
            <person name="Land M."/>
            <person name="Hauser L."/>
            <person name="Pelletier D.A."/>
            <person name="Kyrpides N."/>
            <person name="Anderson I."/>
            <person name="Oda Y."/>
            <person name="Harwood C.S."/>
            <person name="Richardson P."/>
        </authorList>
    </citation>
    <scope>NUCLEOTIDE SEQUENCE [LARGE SCALE GENOMIC DNA]</scope>
    <source>
        <strain evidence="1 2">HaA2</strain>
    </source>
</reference>
<evidence type="ECO:0000313" key="2">
    <source>
        <dbReference type="Proteomes" id="UP000008809"/>
    </source>
</evidence>
<dbReference type="STRING" id="316058.RPB_0578"/>
<dbReference type="AlphaFoldDB" id="Q2J2M1"/>
<dbReference type="KEGG" id="rpb:RPB_0578"/>
<accession>Q2J2M1</accession>
<protein>
    <submittedName>
        <fullName evidence="1">Uncharacterized protein</fullName>
    </submittedName>
</protein>
<dbReference type="OrthoDB" id="8138912at2"/>
<proteinExistence type="predicted"/>
<dbReference type="Proteomes" id="UP000008809">
    <property type="component" value="Chromosome"/>
</dbReference>
<name>Q2J2M1_RHOP2</name>